<dbReference type="EMBL" id="CP002282">
    <property type="protein sequence ID" value="ADO83719.1"/>
    <property type="molecule type" value="Genomic_DNA"/>
</dbReference>
<name>E3HBM3_ILYPC</name>
<reference evidence="1 2" key="1">
    <citation type="journal article" date="2010" name="Stand. Genomic Sci.">
        <title>Complete genome sequence of Ilyobacter polytropus type strain (CuHbu1).</title>
        <authorList>
            <person name="Sikorski J."/>
            <person name="Chertkov O."/>
            <person name="Lapidus A."/>
            <person name="Nolan M."/>
            <person name="Lucas S."/>
            <person name="Del Rio T.G."/>
            <person name="Tice H."/>
            <person name="Cheng J.F."/>
            <person name="Tapia R."/>
            <person name="Han C."/>
            <person name="Goodwin L."/>
            <person name="Pitluck S."/>
            <person name="Liolios K."/>
            <person name="Ivanova N."/>
            <person name="Mavromatis K."/>
            <person name="Mikhailova N."/>
            <person name="Pati A."/>
            <person name="Chen A."/>
            <person name="Palaniappan K."/>
            <person name="Land M."/>
            <person name="Hauser L."/>
            <person name="Chang Y.J."/>
            <person name="Jeffries C.D."/>
            <person name="Brambilla E."/>
            <person name="Yasawong M."/>
            <person name="Rohde M."/>
            <person name="Pukall R."/>
            <person name="Spring S."/>
            <person name="Goker M."/>
            <person name="Woyke T."/>
            <person name="Bristow J."/>
            <person name="Eisen J.A."/>
            <person name="Markowitz V."/>
            <person name="Hugenholtz P."/>
            <person name="Kyrpides N.C."/>
            <person name="Klenk H.P."/>
        </authorList>
    </citation>
    <scope>NUCLEOTIDE SEQUENCE [LARGE SCALE GENOMIC DNA]</scope>
    <source>
        <strain evidence="2">ATCC 51220 / DSM 2926 / LMG 16218 / CuHBu1</strain>
        <plasmid evidence="2">pILYOP01</plasmid>
    </source>
</reference>
<dbReference type="Gene3D" id="2.40.300.10">
    <property type="entry name" value="Head decoration protein D"/>
    <property type="match status" value="1"/>
</dbReference>
<gene>
    <name evidence="1" type="ordered locus">Ilyop_1948</name>
</gene>
<dbReference type="KEGG" id="ipo:Ilyop_1948"/>
<dbReference type="HOGENOM" id="CLU_2167533_0_0_0"/>
<proteinExistence type="predicted"/>
<keyword evidence="2" id="KW-1185">Reference proteome</keyword>
<dbReference type="RefSeq" id="WP_013388381.1">
    <property type="nucleotide sequence ID" value="NC_014633.1"/>
</dbReference>
<evidence type="ECO:0000313" key="2">
    <source>
        <dbReference type="Proteomes" id="UP000006875"/>
    </source>
</evidence>
<keyword evidence="1" id="KW-0614">Plasmid</keyword>
<protein>
    <submittedName>
        <fullName evidence="1">Uncharacterized protein</fullName>
    </submittedName>
</protein>
<sequence>MNFTTEFKSFMRGNFPAKTVSATIASGQDLEAYTALGINSSNECGIYGSTGFETAYGVTLEAIDATGGSKEVEILKTGAVDVSYIVKDDSVTEKTMVVDFNKQSLFMETV</sequence>
<dbReference type="InterPro" id="IPR004195">
    <property type="entry name" value="Head_decoration_D"/>
</dbReference>
<evidence type="ECO:0000313" key="1">
    <source>
        <dbReference type="EMBL" id="ADO83719.1"/>
    </source>
</evidence>
<dbReference type="AlphaFoldDB" id="E3HBM3"/>
<organism evidence="1 2">
    <name type="scientific">Ilyobacter polytropus (strain ATCC 51220 / DSM 2926 / LMG 16218 / CuHBu1)</name>
    <dbReference type="NCBI Taxonomy" id="572544"/>
    <lineage>
        <taxon>Bacteria</taxon>
        <taxon>Fusobacteriati</taxon>
        <taxon>Fusobacteriota</taxon>
        <taxon>Fusobacteriia</taxon>
        <taxon>Fusobacteriales</taxon>
        <taxon>Fusobacteriaceae</taxon>
        <taxon>Ilyobacter</taxon>
    </lineage>
</organism>
<geneLocation type="plasmid" evidence="1 2">
    <name>pILYOP01</name>
</geneLocation>
<dbReference type="Pfam" id="PF02924">
    <property type="entry name" value="HDPD"/>
    <property type="match status" value="1"/>
</dbReference>
<accession>E3HBM3</accession>
<dbReference type="Proteomes" id="UP000006875">
    <property type="component" value="Plasmid pILYOP01"/>
</dbReference>